<dbReference type="AlphaFoldDB" id="A0A501XE51"/>
<dbReference type="InterPro" id="IPR021558">
    <property type="entry name" value="MazE-like"/>
</dbReference>
<gene>
    <name evidence="2" type="ORF">FJQ54_17180</name>
</gene>
<sequence>MTPSNRSSASSRRHAPPHRARLRAQGLRSVELWVPDIRSTRFAAARFATAARAQSSRAALSDNLQDDQAFVENLADWGE</sequence>
<evidence type="ECO:0000313" key="2">
    <source>
        <dbReference type="EMBL" id="TPE58832.1"/>
    </source>
</evidence>
<proteinExistence type="predicted"/>
<evidence type="ECO:0000256" key="1">
    <source>
        <dbReference type="SAM" id="MobiDB-lite"/>
    </source>
</evidence>
<protein>
    <submittedName>
        <fullName evidence="2">DUF3018 family protein</fullName>
    </submittedName>
</protein>
<feature type="compositionally biased region" description="Low complexity" evidence="1">
    <location>
        <begin position="1"/>
        <end position="10"/>
    </location>
</feature>
<name>A0A501XE51_9SPHN</name>
<dbReference type="Proteomes" id="UP000319897">
    <property type="component" value="Unassembled WGS sequence"/>
</dbReference>
<keyword evidence="3" id="KW-1185">Reference proteome</keyword>
<feature type="region of interest" description="Disordered" evidence="1">
    <location>
        <begin position="1"/>
        <end position="22"/>
    </location>
</feature>
<dbReference type="EMBL" id="VFSU01000034">
    <property type="protein sequence ID" value="TPE58832.1"/>
    <property type="molecule type" value="Genomic_DNA"/>
</dbReference>
<organism evidence="2 3">
    <name type="scientific">Sandaracinobacter neustonicus</name>
    <dbReference type="NCBI Taxonomy" id="1715348"/>
    <lineage>
        <taxon>Bacteria</taxon>
        <taxon>Pseudomonadati</taxon>
        <taxon>Pseudomonadota</taxon>
        <taxon>Alphaproteobacteria</taxon>
        <taxon>Sphingomonadales</taxon>
        <taxon>Sphingosinicellaceae</taxon>
        <taxon>Sandaracinobacter</taxon>
    </lineage>
</organism>
<feature type="compositionally biased region" description="Basic residues" evidence="1">
    <location>
        <begin position="11"/>
        <end position="22"/>
    </location>
</feature>
<reference evidence="2 3" key="1">
    <citation type="submission" date="2019-06" db="EMBL/GenBank/DDBJ databases">
        <authorList>
            <person name="Lee I."/>
            <person name="Jang G.I."/>
            <person name="Hwang C.Y."/>
        </authorList>
    </citation>
    <scope>NUCLEOTIDE SEQUENCE [LARGE SCALE GENOMIC DNA]</scope>
    <source>
        <strain evidence="2 3">PAMC 28131</strain>
    </source>
</reference>
<accession>A0A501XE51</accession>
<comment type="caution">
    <text evidence="2">The sequence shown here is derived from an EMBL/GenBank/DDBJ whole genome shotgun (WGS) entry which is preliminary data.</text>
</comment>
<dbReference type="Pfam" id="PF11455">
    <property type="entry name" value="MazE-like"/>
    <property type="match status" value="1"/>
</dbReference>
<evidence type="ECO:0000313" key="3">
    <source>
        <dbReference type="Proteomes" id="UP000319897"/>
    </source>
</evidence>